<name>A0A4R7TI39_9ACTN</name>
<proteinExistence type="predicted"/>
<dbReference type="Proteomes" id="UP000295151">
    <property type="component" value="Unassembled WGS sequence"/>
</dbReference>
<sequence>MLLVMSTQTAQVVTDESATELATVAEWREWLTANADAERSVWLVIHNKTSGRANFEMPELVEQALCFGWIDAKAIRRDGDSRYQQFTRRNPRSTWSRINRDRIEKLTAAGLMTPAGQELVEQAKKSGAWDCLAEAQAGIIPADLQTELDRNPVAANHFAAFPPSSQVRILSWIAGAKRPETRHSRITEAVALATINCRANHPN</sequence>
<dbReference type="Pfam" id="PF13376">
    <property type="entry name" value="OmdA"/>
    <property type="match status" value="1"/>
</dbReference>
<evidence type="ECO:0000313" key="2">
    <source>
        <dbReference type="Proteomes" id="UP000295151"/>
    </source>
</evidence>
<gene>
    <name evidence="1" type="ORF">EV138_4768</name>
</gene>
<evidence type="ECO:0000313" key="1">
    <source>
        <dbReference type="EMBL" id="TDU91167.1"/>
    </source>
</evidence>
<protein>
    <submittedName>
        <fullName evidence="1">Uncharacterized protein YdeI (YjbR/CyaY-like superfamily)</fullName>
    </submittedName>
</protein>
<comment type="caution">
    <text evidence="1">The sequence shown here is derived from an EMBL/GenBank/DDBJ whole genome shotgun (WGS) entry which is preliminary data.</text>
</comment>
<dbReference type="AlphaFoldDB" id="A0A4R7TI39"/>
<dbReference type="EMBL" id="SOCE01000001">
    <property type="protein sequence ID" value="TDU91167.1"/>
    <property type="molecule type" value="Genomic_DNA"/>
</dbReference>
<reference evidence="1 2" key="1">
    <citation type="submission" date="2019-03" db="EMBL/GenBank/DDBJ databases">
        <title>Genomic Encyclopedia of Type Strains, Phase III (KMG-III): the genomes of soil and plant-associated and newly described type strains.</title>
        <authorList>
            <person name="Whitman W."/>
        </authorList>
    </citation>
    <scope>NUCLEOTIDE SEQUENCE [LARGE SCALE GENOMIC DNA]</scope>
    <source>
        <strain evidence="1 2">VKM Ac-2575</strain>
    </source>
</reference>
<accession>A0A4R7TI39</accession>
<keyword evidence="2" id="KW-1185">Reference proteome</keyword>
<organism evidence="1 2">
    <name type="scientific">Kribbella voronezhensis</name>
    <dbReference type="NCBI Taxonomy" id="2512212"/>
    <lineage>
        <taxon>Bacteria</taxon>
        <taxon>Bacillati</taxon>
        <taxon>Actinomycetota</taxon>
        <taxon>Actinomycetes</taxon>
        <taxon>Propionibacteriales</taxon>
        <taxon>Kribbellaceae</taxon>
        <taxon>Kribbella</taxon>
    </lineage>
</organism>